<feature type="region of interest" description="Disordered" evidence="1">
    <location>
        <begin position="14"/>
        <end position="33"/>
    </location>
</feature>
<reference evidence="3" key="1">
    <citation type="journal article" date="2018" name="Nat. Microbiol.">
        <title>Leveraging single-cell genomics to expand the fungal tree of life.</title>
        <authorList>
            <person name="Ahrendt S.R."/>
            <person name="Quandt C.A."/>
            <person name="Ciobanu D."/>
            <person name="Clum A."/>
            <person name="Salamov A."/>
            <person name="Andreopoulos B."/>
            <person name="Cheng J.F."/>
            <person name="Woyke T."/>
            <person name="Pelin A."/>
            <person name="Henrissat B."/>
            <person name="Reynolds N.K."/>
            <person name="Benny G.L."/>
            <person name="Smith M.E."/>
            <person name="James T.Y."/>
            <person name="Grigoriev I.V."/>
        </authorList>
    </citation>
    <scope>NUCLEOTIDE SEQUENCE [LARGE SCALE GENOMIC DNA]</scope>
</reference>
<accession>A0A4P9WMG4</accession>
<evidence type="ECO:0000313" key="3">
    <source>
        <dbReference type="Proteomes" id="UP000269721"/>
    </source>
</evidence>
<dbReference type="EMBL" id="KZ994847">
    <property type="protein sequence ID" value="RKO91916.1"/>
    <property type="molecule type" value="Genomic_DNA"/>
</dbReference>
<dbReference type="Proteomes" id="UP000269721">
    <property type="component" value="Unassembled WGS sequence"/>
</dbReference>
<keyword evidence="3" id="KW-1185">Reference proteome</keyword>
<evidence type="ECO:0000256" key="1">
    <source>
        <dbReference type="SAM" id="MobiDB-lite"/>
    </source>
</evidence>
<evidence type="ECO:0000313" key="2">
    <source>
        <dbReference type="EMBL" id="RKO91916.1"/>
    </source>
</evidence>
<name>A0A4P9WMG4_9FUNG</name>
<feature type="region of interest" description="Disordered" evidence="1">
    <location>
        <begin position="346"/>
        <end position="407"/>
    </location>
</feature>
<dbReference type="AlphaFoldDB" id="A0A4P9WMG4"/>
<gene>
    <name evidence="2" type="ORF">BDK51DRAFT_43938</name>
</gene>
<sequence>MTVTKAVQSEAQVHLPQALQGRARAQSPQTRTCQETREKVPQELSDAALADCRNASVNDAALPDIRRNCSDFIKKLSITYSNWRCAAALMSIQERVTKEIRQNRRRDCLQGCLTLTDVQQQVVQILGSRLCQLTLQSCKSVEEYNEKFSELKTDIELLNRNESFGNELAAEIYSNAYLIHHSTSQQDAANATRTTSPFTSASPMQSKTKGFTSAEQLAPDLNGHVDCMASKETGHGFKLCLDLLDENTKVKNMKCEEREQNHHNGKTAFTILFHTPECHEDQRVWIIDSAASSHITPYRDLINIKEIGQWRVSVTNGVYQHAIHAGSELPTTLPSINNLNGISVESQQRGCQDVPSQLPGRDPSQHPGESYDGPMGTLSAKRTREARYQIPSYKPENGNPHGLIPTA</sequence>
<proteinExistence type="predicted"/>
<protein>
    <submittedName>
        <fullName evidence="2">Uncharacterized protein</fullName>
    </submittedName>
</protein>
<organism evidence="2 3">
    <name type="scientific">Blyttiomyces helicus</name>
    <dbReference type="NCBI Taxonomy" id="388810"/>
    <lineage>
        <taxon>Eukaryota</taxon>
        <taxon>Fungi</taxon>
        <taxon>Fungi incertae sedis</taxon>
        <taxon>Chytridiomycota</taxon>
        <taxon>Chytridiomycota incertae sedis</taxon>
        <taxon>Chytridiomycetes</taxon>
        <taxon>Chytridiomycetes incertae sedis</taxon>
        <taxon>Blyttiomyces</taxon>
    </lineage>
</organism>